<organism evidence="1">
    <name type="scientific">Arundo donax</name>
    <name type="common">Giant reed</name>
    <name type="synonym">Donax arundinaceus</name>
    <dbReference type="NCBI Taxonomy" id="35708"/>
    <lineage>
        <taxon>Eukaryota</taxon>
        <taxon>Viridiplantae</taxon>
        <taxon>Streptophyta</taxon>
        <taxon>Embryophyta</taxon>
        <taxon>Tracheophyta</taxon>
        <taxon>Spermatophyta</taxon>
        <taxon>Magnoliopsida</taxon>
        <taxon>Liliopsida</taxon>
        <taxon>Poales</taxon>
        <taxon>Poaceae</taxon>
        <taxon>PACMAD clade</taxon>
        <taxon>Arundinoideae</taxon>
        <taxon>Arundineae</taxon>
        <taxon>Arundo</taxon>
    </lineage>
</organism>
<name>A0A0A8Z5Y0_ARUDO</name>
<proteinExistence type="predicted"/>
<reference evidence="1" key="2">
    <citation type="journal article" date="2015" name="Data Brief">
        <title>Shoot transcriptome of the giant reed, Arundo donax.</title>
        <authorList>
            <person name="Barrero R.A."/>
            <person name="Guerrero F.D."/>
            <person name="Moolhuijzen P."/>
            <person name="Goolsby J.A."/>
            <person name="Tidwell J."/>
            <person name="Bellgard S.E."/>
            <person name="Bellgard M.I."/>
        </authorList>
    </citation>
    <scope>NUCLEOTIDE SEQUENCE</scope>
    <source>
        <tissue evidence="1">Shoot tissue taken approximately 20 cm above the soil surface</tissue>
    </source>
</reference>
<reference evidence="1" key="1">
    <citation type="submission" date="2014-09" db="EMBL/GenBank/DDBJ databases">
        <authorList>
            <person name="Magalhaes I.L.F."/>
            <person name="Oliveira U."/>
            <person name="Santos F.R."/>
            <person name="Vidigal T.H.D.A."/>
            <person name="Brescovit A.D."/>
            <person name="Santos A.J."/>
        </authorList>
    </citation>
    <scope>NUCLEOTIDE SEQUENCE</scope>
    <source>
        <tissue evidence="1">Shoot tissue taken approximately 20 cm above the soil surface</tissue>
    </source>
</reference>
<evidence type="ECO:0000313" key="1">
    <source>
        <dbReference type="EMBL" id="JAD32135.1"/>
    </source>
</evidence>
<protein>
    <submittedName>
        <fullName evidence="1">Uncharacterized protein</fullName>
    </submittedName>
</protein>
<accession>A0A0A8Z5Y0</accession>
<sequence>MQYYKGNEDSNYQNGATILNPVLNLPSQLPAHIK</sequence>
<dbReference type="AlphaFoldDB" id="A0A0A8Z5Y0"/>
<dbReference type="EMBL" id="GBRH01265760">
    <property type="protein sequence ID" value="JAD32135.1"/>
    <property type="molecule type" value="Transcribed_RNA"/>
</dbReference>